<dbReference type="GO" id="GO:0016301">
    <property type="term" value="F:kinase activity"/>
    <property type="evidence" value="ECO:0007669"/>
    <property type="project" value="UniProtKB-KW"/>
</dbReference>
<proteinExistence type="predicted"/>
<dbReference type="PANTHER" id="PTHR14247">
    <property type="entry name" value="BREAST CANCER ANTI-ESTROGEN RESISTANCE PROTEIN 3 HOMOLOG-LIKE PROTEIN"/>
    <property type="match status" value="1"/>
</dbReference>
<comment type="caution">
    <text evidence="3">The sequence shown here is derived from an EMBL/GenBank/DDBJ whole genome shotgun (WGS) entry which is preliminary data.</text>
</comment>
<dbReference type="CDD" id="cd10361">
    <property type="entry name" value="SH2_Fps_family"/>
    <property type="match status" value="1"/>
</dbReference>
<organism evidence="3 4">
    <name type="scientific">Microtus ochrogaster</name>
    <name type="common">Prairie vole</name>
    <dbReference type="NCBI Taxonomy" id="79684"/>
    <lineage>
        <taxon>Eukaryota</taxon>
        <taxon>Metazoa</taxon>
        <taxon>Chordata</taxon>
        <taxon>Craniata</taxon>
        <taxon>Vertebrata</taxon>
        <taxon>Euteleostomi</taxon>
        <taxon>Mammalia</taxon>
        <taxon>Eutheria</taxon>
        <taxon>Euarchontoglires</taxon>
        <taxon>Glires</taxon>
        <taxon>Rodentia</taxon>
        <taxon>Myomorpha</taxon>
        <taxon>Muroidea</taxon>
        <taxon>Cricetidae</taxon>
        <taxon>Arvicolinae</taxon>
        <taxon>Microtus</taxon>
    </lineage>
</organism>
<sequence length="87" mass="10107">MISMSEKPLAEHDWYHGAIPRIEAQELLRQQGDFLVRESHGKPGEYVLSVYSDGQRRHFIIQFVDVRSQSTSWVSTDGIHCGIREMY</sequence>
<feature type="domain" description="SH2" evidence="2">
    <location>
        <begin position="14"/>
        <end position="87"/>
    </location>
</feature>
<dbReference type="InterPro" id="IPR051853">
    <property type="entry name" value="SH2-Ras-GEF_adapter"/>
</dbReference>
<keyword evidence="3" id="KW-0418">Kinase</keyword>
<evidence type="ECO:0000259" key="2">
    <source>
        <dbReference type="PROSITE" id="PS50001"/>
    </source>
</evidence>
<dbReference type="Gene3D" id="3.30.505.10">
    <property type="entry name" value="SH2 domain"/>
    <property type="match status" value="1"/>
</dbReference>
<dbReference type="Pfam" id="PF00017">
    <property type="entry name" value="SH2"/>
    <property type="match status" value="1"/>
</dbReference>
<name>A0A8J6GZ33_MICOH</name>
<evidence type="ECO:0000313" key="4">
    <source>
        <dbReference type="Proteomes" id="UP000710432"/>
    </source>
</evidence>
<dbReference type="AlphaFoldDB" id="A0A8J6GZ33"/>
<keyword evidence="1" id="KW-0727">SH2 domain</keyword>
<protein>
    <submittedName>
        <fullName evidence="3">Tyrosine-protein kinase Fer</fullName>
    </submittedName>
</protein>
<evidence type="ECO:0000256" key="1">
    <source>
        <dbReference type="PROSITE-ProRule" id="PRU00191"/>
    </source>
</evidence>
<gene>
    <name evidence="3" type="ORF">LTLLF_208585</name>
</gene>
<keyword evidence="3" id="KW-0808">Transferase</keyword>
<dbReference type="SMART" id="SM00252">
    <property type="entry name" value="SH2"/>
    <property type="match status" value="1"/>
</dbReference>
<reference evidence="3" key="1">
    <citation type="submission" date="2020-03" db="EMBL/GenBank/DDBJ databases">
        <title>Studies in the Genomics of Life Span.</title>
        <authorList>
            <person name="Glass D."/>
        </authorList>
    </citation>
    <scope>NUCLEOTIDE SEQUENCE</scope>
    <source>
        <strain evidence="3">LTLLF</strain>
        <tissue evidence="3">Muscle</tissue>
    </source>
</reference>
<accession>A0A8J6GZ33</accession>
<dbReference type="EMBL" id="JAATJU010002945">
    <property type="protein sequence ID" value="KAH0519815.1"/>
    <property type="molecule type" value="Genomic_DNA"/>
</dbReference>
<dbReference type="SUPFAM" id="SSF55550">
    <property type="entry name" value="SH2 domain"/>
    <property type="match status" value="1"/>
</dbReference>
<dbReference type="InterPro" id="IPR035849">
    <property type="entry name" value="Fes/Fps/Fer_SH2"/>
</dbReference>
<dbReference type="Proteomes" id="UP000710432">
    <property type="component" value="Unassembled WGS sequence"/>
</dbReference>
<dbReference type="InterPro" id="IPR036860">
    <property type="entry name" value="SH2_dom_sf"/>
</dbReference>
<dbReference type="InterPro" id="IPR000980">
    <property type="entry name" value="SH2"/>
</dbReference>
<dbReference type="PROSITE" id="PS50001">
    <property type="entry name" value="SH2"/>
    <property type="match status" value="1"/>
</dbReference>
<dbReference type="PANTHER" id="PTHR14247:SF8">
    <property type="entry name" value="RAS-GEF DOMAIN-CONTAINING PROTEIN"/>
    <property type="match status" value="1"/>
</dbReference>
<evidence type="ECO:0000313" key="3">
    <source>
        <dbReference type="EMBL" id="KAH0519815.1"/>
    </source>
</evidence>
<dbReference type="PRINTS" id="PR00401">
    <property type="entry name" value="SH2DOMAIN"/>
</dbReference>